<name>A0A7X0MIW6_9SPHI</name>
<organism evidence="5 6">
    <name type="scientific">Pedobacter cryoconitis</name>
    <dbReference type="NCBI Taxonomy" id="188932"/>
    <lineage>
        <taxon>Bacteria</taxon>
        <taxon>Pseudomonadati</taxon>
        <taxon>Bacteroidota</taxon>
        <taxon>Sphingobacteriia</taxon>
        <taxon>Sphingobacteriales</taxon>
        <taxon>Sphingobacteriaceae</taxon>
        <taxon>Pedobacter</taxon>
    </lineage>
</organism>
<sequence length="3107" mass="348593">MKKTIKTNIPESISFNKENPGFDLLNFDFHNEEEVSRLREQLAVKTAAVKKLKSKKITAEPIEQYTLDQLKAVQRMMRILPDMAIAEQLIANGYDAAHKIAAISQRKFIRHLAPVINDQEKVKEIYKHAVHISETTMHLYANVKDAIASPHYNASNFKISNRETIEYFQKIPSYPELFGSLDYLECNECQSIFSPAAYFVDIMRITDEYITDPNTGLVRTIPPGYTLEERRPDLFNIPLNCENTNTVIPYLELVNGVIKANLEHNYAIADAYKTLSVGKYPFELPYNLPQSRIREYLNKLGLPLYQLFNSILGQETKPNDIHLFDIALEYLNLSYQQFKIISKEDFSIAALGLAYGYNISEQPPAYDGSGNLVFLKDQKKVTGLGTLFSSEIEVNDEILVADEIKKVTSIESDTQLNVDSNWSVYSGSAYFVVPAEGQTFDGTGTLSISLSSPNITGTGTKFLTQLKVGDQISLANVVRFISVITSDTALVVTENMPFFSTDLPFKFTTPTIPPYLGTGIIITIEGSNSVAGMGTTFRTDFTQGRLIKIDGVTKKITAVQSDTLLSTENNWDKNLGTTFFVNPQAAVQPITAYLPHAGRGTLSFSMDSGQTTGAQTKFLTELIIGDQIHCANEVRTVIEISSDTQLTVSAKWNIMTTGASFEILPVNGMDVVENFIDRCNLDRPGLEQLFVQNLSPGELEAGAAEQLYINHTGEDHNYLKTYFTNDPANPVQRVEGITLKRLDRVHRFVRLAQETGWSFSDLNWLLNTYDPTGLKPLDELLILYLAQVKTQQTALPDLSVPAITALWTDMKTSGKVSDQRPMDLFDTVFNNPIFLDGKDPYKDDIPFNPFRGITQKWIIASVNGMDGTIRNRLSAALYLDSDQVVSLGNYVYKLTGGTQNALYLHLTNLSWLYRISQWSSLLALSLDELQNFLCLEYYPGSAYLSPPVNAIQPNAQTFLQLNTTIQKLNGTDLDVYQLNYILKGETGTRYEPPYQPEDLPPFLVELSAAAVSSKLKASDFVFENIDASKANFIYSGMTGKYISDAGIFLKYEFNYLDAAVYFPVTGVADLFESGFKANSFSLTFPDITAEQSTQVFNQLRTMTILIYVTGSTTTALLSETYTEETSLDALLTIFGDDNAHYKVNEVRSLLLQSKSAIAHTLKVWNDTEIKQQNIFTGWLSGFISAQQSTAEALKSYASETSKLPDYLNAFLSPGITLSEPMRKFVAILSRESLLAEHLVLTAKEIAFIFSPAGHSHFNIPDLENLTIGNIVSLIDYRKLVTDLSDRNDDLIDYFILPPAILPTSDKIQKLSSITGWDPVQISMLINLFWPQDIHPDQNYNTVSGLLRLQQSFNSAQKLGTDVSIMMSFSALGRLDLDPNGVFNDPNWSIFENLSNQTVSLTGSRFGENEFAEINSEATGRLLTQTRNALLPFALWLISSKNPAISKTSDLYSYLLIDVEMSSCAQTSKIAQGIASVQLYMQRSRMMLEPGVNIIDIPVIWWDWMSSYRIWEVNRKIFLYPESYIEPALRKKVTPTFDQFEDDLLQNDINKHTVKEPYQKYLQEVDLLGNLVYISSYNTDRRDAETGEEKETLFLFGRTNTQPYGYYMRKLDDLVDWGPWLNIDITINASSITPVYAFDRIFIFWSEKSITQSSTVKGQDSSTQTVEIVDMKFSFYDGDKWVHPQVLFSKVPINTFPSNYQSIQNPQIESLLNDQNSYWNAPYVLSSGRGNIGSGRVNLSSGLNLVEGTHTQFLRETKVGDVIWCMGEKRIVGGVSSNVLLVVTVPWSKTSGSCEYKIVPRNSKVTISPFIGTGKVTVTKDLQNVTGVGSLFKDEFTYGDNIVIGNETRMVILISSNTEMLVDAPWTVSAANSSYTVSPKRDKEEQLIVMFGADLPTAYKGTVTKPDIEANSTKNLFISERNELNLSLYNSMRLAQLMESLPIKGDVTMGPVQIVDSYLLKTGTNLVLADYKYAAASNPQPYKAVLDRQQANLMVVPDDNPLQNNYWGNNVAGTTNNPGLTDSSNAMRLLYYTDEEKSSLYNVCNQPGWFLFDNSDEAFLIKVQQDNLNKLTDMALIRPYPILPDMLNNKVISTQAFTVNPVPFNQLKFKFTRLTTTVTSQLMQKLFAGGIDNLLTLRSQEIPELPFSRFYPAPGNTAPDCVIPPESMVMDFDGAYGPYFWEIFFHGPFLIADSLCSNQRFSDAKQWLEYIFDPTVNEDDSAAPDPEKRYWRFRPFRTMARESLQSILTNPSQIRKYNYDPFDPDAIAKYRHVAYAKAIVMKYIDNILEWGDFLFTQDTSEAIGQATNLYTLASDLLGKRPESLGKLPAPASKTFNDIRKTYPDDIPQFLIELENTPEVYASESNAVSLAGVPFNKINSYFCVPENADFVKYWDKVEDRLFKIRHCQNINGVYRQLPLFAAPIDPRAFIRAYSAGSGGFSLGYPFSAPIPYFKFSTLIEKARNLTAQVGSLGSALLTALEKKDTEALSLISLQQEKTVLQLTTAMKELQIKVVEQQNAAQQQSLNNASYRYTHYENLIKEGISEREQVSMDAALAAMLLNSIGSITKTAAAIGYAVPQVGSPFAMTYGGQQIGNALNAASGAFEIGAIISSYVSQQALTMAGYDRRTSEWTLQRDTAGYDKAQIEAQLKENDLQEQIARQDLKVHQQNIKNNEQTELYYTQKFTNKELYQWMATRISTVYFQAYNLAYNMAKAAERAYQFENGTDRNFINYGYWDDRYKGLGAADGLMLAIDQMDSSSILEQGYRTLEIEKTISLLQLNPKSLIDLKTKGVCIFEFNEKLFDYDFPGQYTRKIKTISISIPAVVGPYQNIHASLTQLSNQLILTADSKGLDAVNYLLGGDVNKIPDSSVLRSNWWANQQIALSKGLNDSGLFELSFGDPRFLPFEGTGAVSTWRLSMPFANNRINFEAISDVVIQLSYTAMDGGDKFREDVKKMKALKPYSGVGYFNLHQLYASSWYLFMNDHTVANQQRMTFELLNFIPPNVLKAKLIGFYFRLDAALPAAGSYISFKLSDTLTIPLVLGPNNDISYYLKPNGKQEPDISKILGNRSIDFNLTAAPGVLKGKDGFLDPEVLTNIEIIFYYDAETGAS</sequence>
<evidence type="ECO:0000259" key="4">
    <source>
        <dbReference type="Pfam" id="PF20220"/>
    </source>
</evidence>
<evidence type="ECO:0000313" key="6">
    <source>
        <dbReference type="Proteomes" id="UP000521017"/>
    </source>
</evidence>
<dbReference type="Pfam" id="PF03538">
    <property type="entry name" value="VRP1"/>
    <property type="match status" value="1"/>
</dbReference>
<evidence type="ECO:0000313" key="5">
    <source>
        <dbReference type="EMBL" id="MBB6498858.1"/>
    </source>
</evidence>
<accession>A0A7X0MIW6</accession>
<dbReference type="RefSeq" id="WP_184623348.1">
    <property type="nucleotide sequence ID" value="NZ_JACHCC010000002.1"/>
</dbReference>
<protein>
    <recommendedName>
        <fullName evidence="7">Virulence plasmid A protein</fullName>
    </recommendedName>
</protein>
<dbReference type="Proteomes" id="UP000521017">
    <property type="component" value="Unassembled WGS sequence"/>
</dbReference>
<feature type="domain" description="Neuraminidase-like" evidence="3">
    <location>
        <begin position="1584"/>
        <end position="1702"/>
    </location>
</feature>
<dbReference type="InterPro" id="IPR018003">
    <property type="entry name" value="Insecticidal_toxin/plasmid_vir"/>
</dbReference>
<reference evidence="5 6" key="1">
    <citation type="submission" date="2020-08" db="EMBL/GenBank/DDBJ databases">
        <title>Genomic Encyclopedia of Type Strains, Phase IV (KMG-V): Genome sequencing to study the core and pangenomes of soil and plant-associated prokaryotes.</title>
        <authorList>
            <person name="Whitman W."/>
        </authorList>
    </citation>
    <scope>NUCLEOTIDE SEQUENCE [LARGE SCALE GENOMIC DNA]</scope>
    <source>
        <strain evidence="5 6">M2T3</strain>
    </source>
</reference>
<evidence type="ECO:0000259" key="3">
    <source>
        <dbReference type="Pfam" id="PF18413"/>
    </source>
</evidence>
<evidence type="ECO:0000259" key="2">
    <source>
        <dbReference type="Pfam" id="PF18276"/>
    </source>
</evidence>
<feature type="domain" description="Tc toxin complex TcA C-terminal TcB-binding" evidence="2">
    <location>
        <begin position="2646"/>
        <end position="2939"/>
    </location>
</feature>
<dbReference type="Pfam" id="PF18276">
    <property type="entry name" value="TcA_TcB_BD"/>
    <property type="match status" value="1"/>
</dbReference>
<evidence type="ECO:0008006" key="7">
    <source>
        <dbReference type="Google" id="ProtNLM"/>
    </source>
</evidence>
<dbReference type="Pfam" id="PF20220">
    <property type="entry name" value="ABC_toxin_N"/>
    <property type="match status" value="1"/>
</dbReference>
<dbReference type="InterPro" id="IPR041079">
    <property type="entry name" value="Neuraminidase-like"/>
</dbReference>
<dbReference type="EMBL" id="JACHCC010000002">
    <property type="protein sequence ID" value="MBB6498858.1"/>
    <property type="molecule type" value="Genomic_DNA"/>
</dbReference>
<comment type="caution">
    <text evidence="5">The sequence shown here is derived from an EMBL/GenBank/DDBJ whole genome shotgun (WGS) entry which is preliminary data.</text>
</comment>
<keyword evidence="1" id="KW-0843">Virulence</keyword>
<evidence type="ECO:0000256" key="1">
    <source>
        <dbReference type="ARBA" id="ARBA00023026"/>
    </source>
</evidence>
<dbReference type="InterPro" id="IPR040840">
    <property type="entry name" value="TcA_TcB_BD"/>
</dbReference>
<dbReference type="Pfam" id="PF18413">
    <property type="entry name" value="Neuraminidase"/>
    <property type="match status" value="1"/>
</dbReference>
<proteinExistence type="predicted"/>
<feature type="domain" description="ABC toxin N-terminal" evidence="4">
    <location>
        <begin position="1421"/>
        <end position="1540"/>
    </location>
</feature>
<gene>
    <name evidence="5" type="ORF">HDF25_000995</name>
</gene>
<dbReference type="InterPro" id="IPR046839">
    <property type="entry name" value="ABC_toxin_N"/>
</dbReference>